<organism evidence="1 2">
    <name type="scientific">Caerostris darwini</name>
    <dbReference type="NCBI Taxonomy" id="1538125"/>
    <lineage>
        <taxon>Eukaryota</taxon>
        <taxon>Metazoa</taxon>
        <taxon>Ecdysozoa</taxon>
        <taxon>Arthropoda</taxon>
        <taxon>Chelicerata</taxon>
        <taxon>Arachnida</taxon>
        <taxon>Araneae</taxon>
        <taxon>Araneomorphae</taxon>
        <taxon>Entelegynae</taxon>
        <taxon>Araneoidea</taxon>
        <taxon>Araneidae</taxon>
        <taxon>Caerostris</taxon>
    </lineage>
</organism>
<keyword evidence="2" id="KW-1185">Reference proteome</keyword>
<accession>A0AAV4VHY6</accession>
<evidence type="ECO:0000313" key="1">
    <source>
        <dbReference type="EMBL" id="GIY70026.1"/>
    </source>
</evidence>
<sequence>MIDLLFITHQSDLCKIRGALFLPCLITNEITRKKYLSISIEIRFHRQIGNQIRVITNGLHKYAGSSLKQDLPHFRKTLFTFLKRLFSLEFLAYCDSSVTDKFHFYYHGHS</sequence>
<dbReference type="EMBL" id="BPLQ01013129">
    <property type="protein sequence ID" value="GIY70026.1"/>
    <property type="molecule type" value="Genomic_DNA"/>
</dbReference>
<reference evidence="1 2" key="1">
    <citation type="submission" date="2021-06" db="EMBL/GenBank/DDBJ databases">
        <title>Caerostris darwini draft genome.</title>
        <authorList>
            <person name="Kono N."/>
            <person name="Arakawa K."/>
        </authorList>
    </citation>
    <scope>NUCLEOTIDE SEQUENCE [LARGE SCALE GENOMIC DNA]</scope>
</reference>
<dbReference type="Proteomes" id="UP001054837">
    <property type="component" value="Unassembled WGS sequence"/>
</dbReference>
<proteinExistence type="predicted"/>
<protein>
    <recommendedName>
        <fullName evidence="3">Maturase K</fullName>
    </recommendedName>
</protein>
<name>A0AAV4VHY6_9ARAC</name>
<dbReference type="AlphaFoldDB" id="A0AAV4VHY6"/>
<gene>
    <name evidence="1" type="ORF">CDAR_536761</name>
</gene>
<comment type="caution">
    <text evidence="1">The sequence shown here is derived from an EMBL/GenBank/DDBJ whole genome shotgun (WGS) entry which is preliminary data.</text>
</comment>
<evidence type="ECO:0000313" key="2">
    <source>
        <dbReference type="Proteomes" id="UP001054837"/>
    </source>
</evidence>
<evidence type="ECO:0008006" key="3">
    <source>
        <dbReference type="Google" id="ProtNLM"/>
    </source>
</evidence>